<feature type="transmembrane region" description="Helical" evidence="1">
    <location>
        <begin position="101"/>
        <end position="122"/>
    </location>
</feature>
<comment type="caution">
    <text evidence="3">The sequence shown here is derived from an EMBL/GenBank/DDBJ whole genome shotgun (WGS) entry which is preliminary data.</text>
</comment>
<dbReference type="PANTHER" id="PTHR13527">
    <property type="entry name" value="SAYSVFN DOMAIN-CONTAINING PROTEIN 1"/>
    <property type="match status" value="1"/>
</dbReference>
<evidence type="ECO:0000313" key="3">
    <source>
        <dbReference type="EMBL" id="KAK9702053.1"/>
    </source>
</evidence>
<sequence length="169" mass="19351">MEEKLAKFRAQKDREAYITKSKAKIKDVLSLPKLRNKPTIEKEILINATTEEQENLIDEPITNDDIRSVISDTDDDISCCSLIDVITYALWLVVWGTLYAVFIKLQFGTIYLIVSAIVFICFNTRTKPKRPNEISAYSVFNKDCKSIDGTLKAEQLERQLLFGRGVFHV</sequence>
<reference evidence="3 4" key="1">
    <citation type="journal article" date="2024" name="BMC Genomics">
        <title>De novo assembly and annotation of Popillia japonica's genome with initial clues to its potential as an invasive pest.</title>
        <authorList>
            <person name="Cucini C."/>
            <person name="Boschi S."/>
            <person name="Funari R."/>
            <person name="Cardaioli E."/>
            <person name="Iannotti N."/>
            <person name="Marturano G."/>
            <person name="Paoli F."/>
            <person name="Bruttini M."/>
            <person name="Carapelli A."/>
            <person name="Frati F."/>
            <person name="Nardi F."/>
        </authorList>
    </citation>
    <scope>NUCLEOTIDE SEQUENCE [LARGE SCALE GENOMIC DNA]</scope>
    <source>
        <strain evidence="3">DMR45628</strain>
    </source>
</reference>
<dbReference type="EMBL" id="JASPKY010000401">
    <property type="protein sequence ID" value="KAK9702053.1"/>
    <property type="molecule type" value="Genomic_DNA"/>
</dbReference>
<organism evidence="3 4">
    <name type="scientific">Popillia japonica</name>
    <name type="common">Japanese beetle</name>
    <dbReference type="NCBI Taxonomy" id="7064"/>
    <lineage>
        <taxon>Eukaryota</taxon>
        <taxon>Metazoa</taxon>
        <taxon>Ecdysozoa</taxon>
        <taxon>Arthropoda</taxon>
        <taxon>Hexapoda</taxon>
        <taxon>Insecta</taxon>
        <taxon>Pterygota</taxon>
        <taxon>Neoptera</taxon>
        <taxon>Endopterygota</taxon>
        <taxon>Coleoptera</taxon>
        <taxon>Polyphaga</taxon>
        <taxon>Scarabaeiformia</taxon>
        <taxon>Scarabaeidae</taxon>
        <taxon>Rutelinae</taxon>
        <taxon>Popillia</taxon>
    </lineage>
</organism>
<gene>
    <name evidence="3" type="ORF">QE152_g30210</name>
</gene>
<dbReference type="Proteomes" id="UP001458880">
    <property type="component" value="Unassembled WGS sequence"/>
</dbReference>
<evidence type="ECO:0000259" key="2">
    <source>
        <dbReference type="Pfam" id="PF10260"/>
    </source>
</evidence>
<keyword evidence="1" id="KW-0812">Transmembrane</keyword>
<dbReference type="InterPro" id="IPR019387">
    <property type="entry name" value="SAYSvFN_dom"/>
</dbReference>
<dbReference type="InterPro" id="IPR039159">
    <property type="entry name" value="SAYSD1"/>
</dbReference>
<name>A0AAW1JFH6_POPJA</name>
<feature type="transmembrane region" description="Helical" evidence="1">
    <location>
        <begin position="77"/>
        <end position="95"/>
    </location>
</feature>
<dbReference type="AlphaFoldDB" id="A0AAW1JFH6"/>
<evidence type="ECO:0000313" key="4">
    <source>
        <dbReference type="Proteomes" id="UP001458880"/>
    </source>
</evidence>
<dbReference type="Pfam" id="PF10260">
    <property type="entry name" value="SAYSvFN"/>
    <property type="match status" value="1"/>
</dbReference>
<keyword evidence="1" id="KW-0472">Membrane</keyword>
<feature type="domain" description="SAYSvFN" evidence="2">
    <location>
        <begin position="92"/>
        <end position="160"/>
    </location>
</feature>
<keyword evidence="4" id="KW-1185">Reference proteome</keyword>
<dbReference type="PANTHER" id="PTHR13527:SF0">
    <property type="entry name" value="SAYSVFN DOMAIN-CONTAINING PROTEIN 1"/>
    <property type="match status" value="1"/>
</dbReference>
<protein>
    <submittedName>
        <fullName evidence="3">Conserved domain (SAYSvFN)</fullName>
    </submittedName>
</protein>
<proteinExistence type="predicted"/>
<evidence type="ECO:0000256" key="1">
    <source>
        <dbReference type="SAM" id="Phobius"/>
    </source>
</evidence>
<accession>A0AAW1JFH6</accession>
<keyword evidence="1" id="KW-1133">Transmembrane helix</keyword>